<accession>A0ABT2ESM4</accession>
<name>A0ABT2ESM4_9BACT</name>
<gene>
    <name evidence="1" type="ORF">M2350_003397</name>
</gene>
<keyword evidence="2" id="KW-1185">Reference proteome</keyword>
<organism evidence="1 2">
    <name type="scientific">Candidatus Fervidibacter sacchari</name>
    <dbReference type="NCBI Taxonomy" id="1448929"/>
    <lineage>
        <taxon>Bacteria</taxon>
        <taxon>Candidatus Fervidibacterota</taxon>
        <taxon>Candidatus Fervidibacter</taxon>
    </lineage>
</organism>
<sequence length="49" mass="5780">MPTSDLNEVANILYPAVFWEERVLRPIYYNCRNDRHIAFKPVTSAPSRK</sequence>
<comment type="caution">
    <text evidence="1">The sequence shown here is derived from an EMBL/GenBank/DDBJ whole genome shotgun (WGS) entry which is preliminary data.</text>
</comment>
<reference evidence="1 2" key="1">
    <citation type="submission" date="2022-08" db="EMBL/GenBank/DDBJ databases">
        <title>Bacterial and archaeal communities from various locations to study Microbial Dark Matter (Phase II).</title>
        <authorList>
            <person name="Stepanauskas R."/>
        </authorList>
    </citation>
    <scope>NUCLEOTIDE SEQUENCE [LARGE SCALE GENOMIC DNA]</scope>
    <source>
        <strain evidence="1 2">PD1</strain>
    </source>
</reference>
<evidence type="ECO:0000313" key="1">
    <source>
        <dbReference type="EMBL" id="MCS3920956.1"/>
    </source>
</evidence>
<evidence type="ECO:0000313" key="2">
    <source>
        <dbReference type="Proteomes" id="UP001204798"/>
    </source>
</evidence>
<protein>
    <submittedName>
        <fullName evidence="1">Uncharacterized protein</fullName>
    </submittedName>
</protein>
<dbReference type="Proteomes" id="UP001204798">
    <property type="component" value="Unassembled WGS sequence"/>
</dbReference>
<proteinExistence type="predicted"/>
<dbReference type="RefSeq" id="WP_259101463.1">
    <property type="nucleotide sequence ID" value="NZ_CP130454.1"/>
</dbReference>
<dbReference type="EMBL" id="JANUCP010000008">
    <property type="protein sequence ID" value="MCS3920956.1"/>
    <property type="molecule type" value="Genomic_DNA"/>
</dbReference>